<dbReference type="Proteomes" id="UP000276834">
    <property type="component" value="Unassembled WGS sequence"/>
</dbReference>
<evidence type="ECO:0000313" key="3">
    <source>
        <dbReference type="Proteomes" id="UP000276834"/>
    </source>
</evidence>
<feature type="region of interest" description="Disordered" evidence="1">
    <location>
        <begin position="1"/>
        <end position="36"/>
    </location>
</feature>
<sequence>MRTVPRGGKSCHRRMRLSLSHTKHSPNRVPILHGDQPAGMMRETQQVPALHSSAAEAQDSPKPFKTAHSLCLESGLEITA</sequence>
<feature type="compositionally biased region" description="Basic residues" evidence="1">
    <location>
        <begin position="9"/>
        <end position="26"/>
    </location>
</feature>
<proteinExistence type="predicted"/>
<dbReference type="EMBL" id="QUSF01000032">
    <property type="protein sequence ID" value="RLV99408.1"/>
    <property type="molecule type" value="Genomic_DNA"/>
</dbReference>
<feature type="non-terminal residue" evidence="2">
    <location>
        <position position="80"/>
    </location>
</feature>
<evidence type="ECO:0000256" key="1">
    <source>
        <dbReference type="SAM" id="MobiDB-lite"/>
    </source>
</evidence>
<organism evidence="2 3">
    <name type="scientific">Chloebia gouldiae</name>
    <name type="common">Gouldian finch</name>
    <name type="synonym">Erythrura gouldiae</name>
    <dbReference type="NCBI Taxonomy" id="44316"/>
    <lineage>
        <taxon>Eukaryota</taxon>
        <taxon>Metazoa</taxon>
        <taxon>Chordata</taxon>
        <taxon>Craniata</taxon>
        <taxon>Vertebrata</taxon>
        <taxon>Euteleostomi</taxon>
        <taxon>Archelosauria</taxon>
        <taxon>Archosauria</taxon>
        <taxon>Dinosauria</taxon>
        <taxon>Saurischia</taxon>
        <taxon>Theropoda</taxon>
        <taxon>Coelurosauria</taxon>
        <taxon>Aves</taxon>
        <taxon>Neognathae</taxon>
        <taxon>Neoaves</taxon>
        <taxon>Telluraves</taxon>
        <taxon>Australaves</taxon>
        <taxon>Passeriformes</taxon>
        <taxon>Passeroidea</taxon>
        <taxon>Passeridae</taxon>
        <taxon>Chloebia</taxon>
    </lineage>
</organism>
<accession>A0A3L8SAX9</accession>
<dbReference type="AlphaFoldDB" id="A0A3L8SAX9"/>
<reference evidence="2 3" key="1">
    <citation type="journal article" date="2018" name="Proc. R. Soc. B">
        <title>A non-coding region near Follistatin controls head colour polymorphism in the Gouldian finch.</title>
        <authorList>
            <person name="Toomey M.B."/>
            <person name="Marques C.I."/>
            <person name="Andrade P."/>
            <person name="Araujo P.M."/>
            <person name="Sabatino S."/>
            <person name="Gazda M.A."/>
            <person name="Afonso S."/>
            <person name="Lopes R.J."/>
            <person name="Corbo J.C."/>
            <person name="Carneiro M."/>
        </authorList>
    </citation>
    <scope>NUCLEOTIDE SEQUENCE [LARGE SCALE GENOMIC DNA]</scope>
    <source>
        <strain evidence="2">Red01</strain>
        <tissue evidence="2">Muscle</tissue>
    </source>
</reference>
<gene>
    <name evidence="2" type="ORF">DV515_00009644</name>
</gene>
<evidence type="ECO:0000313" key="2">
    <source>
        <dbReference type="EMBL" id="RLV99408.1"/>
    </source>
</evidence>
<name>A0A3L8SAX9_CHLGU</name>
<keyword evidence="3" id="KW-1185">Reference proteome</keyword>
<protein>
    <submittedName>
        <fullName evidence="2">Uncharacterized protein</fullName>
    </submittedName>
</protein>
<comment type="caution">
    <text evidence="2">The sequence shown here is derived from an EMBL/GenBank/DDBJ whole genome shotgun (WGS) entry which is preliminary data.</text>
</comment>